<dbReference type="Pfam" id="PF06267">
    <property type="entry name" value="DUF1028"/>
    <property type="match status" value="1"/>
</dbReference>
<dbReference type="PANTHER" id="PTHR39328">
    <property type="entry name" value="BLL2871 PROTEIN"/>
    <property type="match status" value="1"/>
</dbReference>
<name>A0A0P0Z0I1_9HYPH</name>
<dbReference type="EMBL" id="LC066375">
    <property type="protein sequence ID" value="BAT27455.1"/>
    <property type="molecule type" value="Genomic_DNA"/>
</dbReference>
<dbReference type="Gene3D" id="3.60.20.10">
    <property type="entry name" value="Glutamine Phosphoribosylpyrophosphate, subunit 1, domain 1"/>
    <property type="match status" value="1"/>
</dbReference>
<sequence>MTFSIVGHCPQTGMFGVAISSSSPAVAARCSFARAGVGAVATQNVTDPRLGPHALDLMARGASAREALSILERGGAHMAYRQVLAVGRSGESAIYSGSHVLGMWSEAQGPDTAAAGNLLADAGVPEVMVQHFAHATGHLGERLLGALRAGLDAGGEAGPVHSAGLLLVDAQSWPLAELRIDWSDACPIAALERAWEVYHPQMDAYVTRALDPRQAPSYGVPGDE</sequence>
<accession>A0A0P0Z0I1</accession>
<dbReference type="SUPFAM" id="SSF56235">
    <property type="entry name" value="N-terminal nucleophile aminohydrolases (Ntn hydrolases)"/>
    <property type="match status" value="1"/>
</dbReference>
<evidence type="ECO:0000313" key="1">
    <source>
        <dbReference type="EMBL" id="BAT27455.1"/>
    </source>
</evidence>
<dbReference type="InterPro" id="IPR010430">
    <property type="entry name" value="DUF1028"/>
</dbReference>
<organism evidence="1">
    <name type="scientific">Aureimonas frigidaquae</name>
    <dbReference type="NCBI Taxonomy" id="424757"/>
    <lineage>
        <taxon>Bacteria</taxon>
        <taxon>Pseudomonadati</taxon>
        <taxon>Pseudomonadota</taxon>
        <taxon>Alphaproteobacteria</taxon>
        <taxon>Hyphomicrobiales</taxon>
        <taxon>Aurantimonadaceae</taxon>
        <taxon>Aureimonas</taxon>
    </lineage>
</organism>
<protein>
    <recommendedName>
        <fullName evidence="2">Major pilin protein fimA</fullName>
    </recommendedName>
</protein>
<evidence type="ECO:0008006" key="2">
    <source>
        <dbReference type="Google" id="ProtNLM"/>
    </source>
</evidence>
<dbReference type="RefSeq" id="WP_062228508.1">
    <property type="nucleotide sequence ID" value="NZ_BBWR01000012.1"/>
</dbReference>
<proteinExistence type="predicted"/>
<dbReference type="PANTHER" id="PTHR39328:SF1">
    <property type="entry name" value="BLL2871 PROTEIN"/>
    <property type="match status" value="1"/>
</dbReference>
<dbReference type="AlphaFoldDB" id="A0A0P0Z0I1"/>
<reference evidence="1" key="1">
    <citation type="journal article" date="2015" name="Proc. Natl. Acad. Sci. U.S.A.">
        <title>Bacterial clade with the ribosomal RNA operon on a small plasmid rather than the chromosome.</title>
        <authorList>
            <person name="Anda M."/>
            <person name="Ohtsubo Y."/>
            <person name="Okubo T."/>
            <person name="Sugawara M."/>
            <person name="Nagata Y."/>
            <person name="Tsuda M."/>
            <person name="Minamisawa K."/>
            <person name="Mitsui H."/>
        </authorList>
    </citation>
    <scope>NUCLEOTIDE SEQUENCE</scope>
    <source>
        <strain evidence="1">JCM 14755</strain>
    </source>
</reference>
<dbReference type="OrthoDB" id="9790012at2"/>
<dbReference type="InterPro" id="IPR029055">
    <property type="entry name" value="Ntn_hydrolases_N"/>
</dbReference>